<comment type="caution">
    <text evidence="1">The sequence shown here is derived from an EMBL/GenBank/DDBJ whole genome shotgun (WGS) entry which is preliminary data.</text>
</comment>
<name>X1A3C8_9ZZZZ</name>
<dbReference type="AlphaFoldDB" id="X1A3C8"/>
<sequence length="86" mass="9242">KMAEEQSVRLNMAATKTAEAFYFLGSAGLSVTDQMKAYVPVATLAKAAAKPTTGINRRLSVFFNLSAWALTELSTPFTSLIALLNI</sequence>
<protein>
    <submittedName>
        <fullName evidence="1">Uncharacterized protein</fullName>
    </submittedName>
</protein>
<gene>
    <name evidence="1" type="ORF">S01H4_19141</name>
</gene>
<feature type="non-terminal residue" evidence="1">
    <location>
        <position position="1"/>
    </location>
</feature>
<reference evidence="1" key="1">
    <citation type="journal article" date="2014" name="Front. Microbiol.">
        <title>High frequency of phylogenetically diverse reductive dehalogenase-homologous genes in deep subseafloor sedimentary metagenomes.</title>
        <authorList>
            <person name="Kawai M."/>
            <person name="Futagami T."/>
            <person name="Toyoda A."/>
            <person name="Takaki Y."/>
            <person name="Nishi S."/>
            <person name="Hori S."/>
            <person name="Arai W."/>
            <person name="Tsubouchi T."/>
            <person name="Morono Y."/>
            <person name="Uchiyama I."/>
            <person name="Ito T."/>
            <person name="Fujiyama A."/>
            <person name="Inagaki F."/>
            <person name="Takami H."/>
        </authorList>
    </citation>
    <scope>NUCLEOTIDE SEQUENCE</scope>
    <source>
        <strain evidence="1">Expedition CK06-06</strain>
    </source>
</reference>
<proteinExistence type="predicted"/>
<dbReference type="EMBL" id="BART01008517">
    <property type="protein sequence ID" value="GAG54751.1"/>
    <property type="molecule type" value="Genomic_DNA"/>
</dbReference>
<evidence type="ECO:0000313" key="1">
    <source>
        <dbReference type="EMBL" id="GAG54751.1"/>
    </source>
</evidence>
<organism evidence="1">
    <name type="scientific">marine sediment metagenome</name>
    <dbReference type="NCBI Taxonomy" id="412755"/>
    <lineage>
        <taxon>unclassified sequences</taxon>
        <taxon>metagenomes</taxon>
        <taxon>ecological metagenomes</taxon>
    </lineage>
</organism>
<accession>X1A3C8</accession>